<evidence type="ECO:0000313" key="6">
    <source>
        <dbReference type="Proteomes" id="UP000468413"/>
    </source>
</evidence>
<gene>
    <name evidence="5" type="ORF">F7D08_1744</name>
</gene>
<name>A0A6I1GCY0_9BIFI</name>
<evidence type="ECO:0000259" key="4">
    <source>
        <dbReference type="PROSITE" id="PS51118"/>
    </source>
</evidence>
<dbReference type="PROSITE" id="PS51118">
    <property type="entry name" value="HTH_HXLR"/>
    <property type="match status" value="1"/>
</dbReference>
<evidence type="ECO:0000313" key="5">
    <source>
        <dbReference type="EMBL" id="KAB7786563.1"/>
    </source>
</evidence>
<feature type="domain" description="HTH hxlR-type" evidence="4">
    <location>
        <begin position="35"/>
        <end position="133"/>
    </location>
</feature>
<dbReference type="PANTHER" id="PTHR33204">
    <property type="entry name" value="TRANSCRIPTIONAL REGULATOR, MARR FAMILY"/>
    <property type="match status" value="1"/>
</dbReference>
<dbReference type="Gene3D" id="1.10.10.10">
    <property type="entry name" value="Winged helix-like DNA-binding domain superfamily/Winged helix DNA-binding domain"/>
    <property type="match status" value="1"/>
</dbReference>
<comment type="caution">
    <text evidence="5">The sequence shown here is derived from an EMBL/GenBank/DDBJ whole genome shotgun (WGS) entry which is preliminary data.</text>
</comment>
<dbReference type="EMBL" id="WBVS01000011">
    <property type="protein sequence ID" value="KAB7786563.1"/>
    <property type="molecule type" value="Genomic_DNA"/>
</dbReference>
<dbReference type="InterPro" id="IPR002577">
    <property type="entry name" value="HTH_HxlR"/>
</dbReference>
<keyword evidence="3" id="KW-0804">Transcription</keyword>
<dbReference type="SUPFAM" id="SSF46785">
    <property type="entry name" value="Winged helix' DNA-binding domain"/>
    <property type="match status" value="1"/>
</dbReference>
<keyword evidence="1" id="KW-0805">Transcription regulation</keyword>
<protein>
    <submittedName>
        <fullName evidence="5">Transcriptional regulator, HxlR family</fullName>
    </submittedName>
</protein>
<accession>A0A6I1GCY0</accession>
<dbReference type="Proteomes" id="UP000468413">
    <property type="component" value="Unassembled WGS sequence"/>
</dbReference>
<sequence>MSERIVTGETNVEGAVAASSKAKASSTAGLTAPTCAMGYAFKAIEGKWKLPVMYVLSERGAARYNEIKRELGITNMMLTNTLRDLEEYGLVNRTQYNEVPPRVEYSLTDNGYAIIPALKEFEKWGQFLLDAKDGGAQS</sequence>
<organism evidence="5 6">
    <name type="scientific">Bifidobacterium cebidarum</name>
    <dbReference type="NCBI Taxonomy" id="2650773"/>
    <lineage>
        <taxon>Bacteria</taxon>
        <taxon>Bacillati</taxon>
        <taxon>Actinomycetota</taxon>
        <taxon>Actinomycetes</taxon>
        <taxon>Bifidobacteriales</taxon>
        <taxon>Bifidobacteriaceae</taxon>
        <taxon>Bifidobacterium</taxon>
    </lineage>
</organism>
<evidence type="ECO:0000256" key="3">
    <source>
        <dbReference type="ARBA" id="ARBA00023163"/>
    </source>
</evidence>
<dbReference type="RefSeq" id="WP_226803458.1">
    <property type="nucleotide sequence ID" value="NZ_WBVS01000011.1"/>
</dbReference>
<evidence type="ECO:0000256" key="2">
    <source>
        <dbReference type="ARBA" id="ARBA00023125"/>
    </source>
</evidence>
<dbReference type="PANTHER" id="PTHR33204:SF29">
    <property type="entry name" value="TRANSCRIPTIONAL REGULATOR"/>
    <property type="match status" value="1"/>
</dbReference>
<proteinExistence type="predicted"/>
<dbReference type="GO" id="GO:0003677">
    <property type="term" value="F:DNA binding"/>
    <property type="evidence" value="ECO:0007669"/>
    <property type="project" value="UniProtKB-KW"/>
</dbReference>
<dbReference type="InterPro" id="IPR036390">
    <property type="entry name" value="WH_DNA-bd_sf"/>
</dbReference>
<evidence type="ECO:0000256" key="1">
    <source>
        <dbReference type="ARBA" id="ARBA00023015"/>
    </source>
</evidence>
<dbReference type="Pfam" id="PF01638">
    <property type="entry name" value="HxlR"/>
    <property type="match status" value="1"/>
</dbReference>
<dbReference type="InterPro" id="IPR036388">
    <property type="entry name" value="WH-like_DNA-bd_sf"/>
</dbReference>
<keyword evidence="6" id="KW-1185">Reference proteome</keyword>
<dbReference type="AlphaFoldDB" id="A0A6I1GCY0"/>
<keyword evidence="2" id="KW-0238">DNA-binding</keyword>
<reference evidence="5 6" key="1">
    <citation type="submission" date="2019-09" db="EMBL/GenBank/DDBJ databases">
        <title>Characterization of the phylogenetic diversity of two novel species belonging to the genus Bifidobacterium: Bifidobacterium cebidarum sp. nov. and Bifidobacterium leontopitheci sp. nov.</title>
        <authorList>
            <person name="Lugli G.A."/>
            <person name="Duranti S."/>
            <person name="Milani C."/>
            <person name="Turroni F."/>
            <person name="Ventura M."/>
        </authorList>
    </citation>
    <scope>NUCLEOTIDE SEQUENCE [LARGE SCALE GENOMIC DNA]</scope>
    <source>
        <strain evidence="5 6">LMG 31469</strain>
    </source>
</reference>